<dbReference type="Proteomes" id="UP000807306">
    <property type="component" value="Unassembled WGS sequence"/>
</dbReference>
<evidence type="ECO:0000313" key="3">
    <source>
        <dbReference type="EMBL" id="KAF9524238.1"/>
    </source>
</evidence>
<dbReference type="AlphaFoldDB" id="A0A9P6JKS9"/>
<evidence type="ECO:0000313" key="4">
    <source>
        <dbReference type="Proteomes" id="UP000807306"/>
    </source>
</evidence>
<keyword evidence="4" id="KW-1185">Reference proteome</keyword>
<protein>
    <recommendedName>
        <fullName evidence="2">DUF6589 domain-containing protein</fullName>
    </recommendedName>
</protein>
<dbReference type="EMBL" id="MU157902">
    <property type="protein sequence ID" value="KAF9524238.1"/>
    <property type="molecule type" value="Genomic_DNA"/>
</dbReference>
<feature type="region of interest" description="Disordered" evidence="1">
    <location>
        <begin position="521"/>
        <end position="560"/>
    </location>
</feature>
<evidence type="ECO:0000256" key="1">
    <source>
        <dbReference type="SAM" id="MobiDB-lite"/>
    </source>
</evidence>
<dbReference type="OrthoDB" id="3256296at2759"/>
<reference evidence="3" key="1">
    <citation type="submission" date="2020-11" db="EMBL/GenBank/DDBJ databases">
        <authorList>
            <consortium name="DOE Joint Genome Institute"/>
            <person name="Ahrendt S."/>
            <person name="Riley R."/>
            <person name="Andreopoulos W."/>
            <person name="Labutti K."/>
            <person name="Pangilinan J."/>
            <person name="Ruiz-Duenas F.J."/>
            <person name="Barrasa J.M."/>
            <person name="Sanchez-Garcia M."/>
            <person name="Camarero S."/>
            <person name="Miyauchi S."/>
            <person name="Serrano A."/>
            <person name="Linde D."/>
            <person name="Babiker R."/>
            <person name="Drula E."/>
            <person name="Ayuso-Fernandez I."/>
            <person name="Pacheco R."/>
            <person name="Padilla G."/>
            <person name="Ferreira P."/>
            <person name="Barriuso J."/>
            <person name="Kellner H."/>
            <person name="Castanera R."/>
            <person name="Alfaro M."/>
            <person name="Ramirez L."/>
            <person name="Pisabarro A.G."/>
            <person name="Kuo A."/>
            <person name="Tritt A."/>
            <person name="Lipzen A."/>
            <person name="He G."/>
            <person name="Yan M."/>
            <person name="Ng V."/>
            <person name="Cullen D."/>
            <person name="Martin F."/>
            <person name="Rosso M.-N."/>
            <person name="Henrissat B."/>
            <person name="Hibbett D."/>
            <person name="Martinez A.T."/>
            <person name="Grigoriev I.V."/>
        </authorList>
    </citation>
    <scope>NUCLEOTIDE SEQUENCE</scope>
    <source>
        <strain evidence="3">CBS 506.95</strain>
    </source>
</reference>
<dbReference type="InterPro" id="IPR046496">
    <property type="entry name" value="DUF6589"/>
</dbReference>
<proteinExistence type="predicted"/>
<organism evidence="3 4">
    <name type="scientific">Crepidotus variabilis</name>
    <dbReference type="NCBI Taxonomy" id="179855"/>
    <lineage>
        <taxon>Eukaryota</taxon>
        <taxon>Fungi</taxon>
        <taxon>Dikarya</taxon>
        <taxon>Basidiomycota</taxon>
        <taxon>Agaricomycotina</taxon>
        <taxon>Agaricomycetes</taxon>
        <taxon>Agaricomycetidae</taxon>
        <taxon>Agaricales</taxon>
        <taxon>Agaricineae</taxon>
        <taxon>Crepidotaceae</taxon>
        <taxon>Crepidotus</taxon>
    </lineage>
</organism>
<dbReference type="Pfam" id="PF20231">
    <property type="entry name" value="DUF6589"/>
    <property type="match status" value="1"/>
</dbReference>
<feature type="domain" description="DUF6589" evidence="2">
    <location>
        <begin position="253"/>
        <end position="709"/>
    </location>
</feature>
<accession>A0A9P6JKS9</accession>
<evidence type="ECO:0000259" key="2">
    <source>
        <dbReference type="Pfam" id="PF20231"/>
    </source>
</evidence>
<gene>
    <name evidence="3" type="ORF">CPB83DRAFT_947604</name>
</gene>
<feature type="compositionally biased region" description="Basic residues" evidence="1">
    <location>
        <begin position="542"/>
        <end position="553"/>
    </location>
</feature>
<name>A0A9P6JKS9_9AGAR</name>
<comment type="caution">
    <text evidence="3">The sequence shown here is derived from an EMBL/GenBank/DDBJ whole genome shotgun (WGS) entry which is preliminary data.</text>
</comment>
<sequence>MESSYGLPDTYLVERAYLYSTDHPYCDLKYARPAITSFATQLVKEKALQEIKKVVRKDGGLHTFTTRKNDAVARHDPGPDTFTEVMKIYQKEMPVSWDILLSMGTTSEDKERGRRSPELVVTHALSSLAYSRHLYAKLLPLEKGILNFACSANQHLVKYDSRVGNAPSYHSIYDALKKLAAHDASLIKKVTQDPTKSWIIRIDNVQHYVRPRNFRIGREATMKIGTAGTAFEFVGFSPTVVDLESKRQILALNKRKDFTMKELRNLVDTAYISKVCALQWLRILINYVPALSKYKSAFKKLHSTIALKQVLPVKKTRLYPLPTNGRNETVTAELRHALVDFITEMGYSKENLNHLLHIGGDGLTFERMVLLKLYMQFHDSPFECLEWLQPFLEIWHACWTDLSRIYEAHWGNLLSNDPSSLGNNANHLKRKAPSNLKKVDYYPYSELAYQILDARVLDCWRVLVAGKDGDLIGHFEAANANKNLPALEELHSLATTLFARYGHPHAFEFAIDNSYRQEETRVPLGDPWTPPPADNSSNALLTKHKKKQTKQQAKKTSPGDQSLAESCRFLYDATVSRELVYATSDGDIGRAYEILKSMIFTFAGSSHTKYMNYLLEMVCDLELESSPELRNAFLANWFVNPSGKPNGWMAGDKFQEQLQDEMYEHIGRKDRGFDEDYLRQVIAPNAYRFVLVKKAVTESLGLAQRHGKHIDPQTNAETAKLMEIYKAEQLHLFRSGRTYGGDAYRVDDLGRGMEKLTQGKLASWIQDTIRCRFQAAPSIRVQEELESEIEQLDNEVEFSTQNDIPQTRGRILQLSNGGLVFEHEVDDDEELEPLEIEESEGVTNINDVAMETNDEN</sequence>